<evidence type="ECO:0000313" key="11">
    <source>
        <dbReference type="EMBL" id="KAF8905811.1"/>
    </source>
</evidence>
<reference evidence="11" key="1">
    <citation type="submission" date="2020-11" db="EMBL/GenBank/DDBJ databases">
        <authorList>
            <consortium name="DOE Joint Genome Institute"/>
            <person name="Ahrendt S."/>
            <person name="Riley R."/>
            <person name="Andreopoulos W."/>
            <person name="LaButti K."/>
            <person name="Pangilinan J."/>
            <person name="Ruiz-duenas F.J."/>
            <person name="Barrasa J.M."/>
            <person name="Sanchez-Garcia M."/>
            <person name="Camarero S."/>
            <person name="Miyauchi S."/>
            <person name="Serrano A."/>
            <person name="Linde D."/>
            <person name="Babiker R."/>
            <person name="Drula E."/>
            <person name="Ayuso-Fernandez I."/>
            <person name="Pacheco R."/>
            <person name="Padilla G."/>
            <person name="Ferreira P."/>
            <person name="Barriuso J."/>
            <person name="Kellner H."/>
            <person name="Castanera R."/>
            <person name="Alfaro M."/>
            <person name="Ramirez L."/>
            <person name="Pisabarro A.G."/>
            <person name="Kuo A."/>
            <person name="Tritt A."/>
            <person name="Lipzen A."/>
            <person name="He G."/>
            <person name="Yan M."/>
            <person name="Ng V."/>
            <person name="Cullen D."/>
            <person name="Martin F."/>
            <person name="Rosso M.-N."/>
            <person name="Henrissat B."/>
            <person name="Hibbett D."/>
            <person name="Martinez A.T."/>
            <person name="Grigoriev I.V."/>
        </authorList>
    </citation>
    <scope>NUCLEOTIDE SEQUENCE</scope>
    <source>
        <strain evidence="11">AH 44721</strain>
    </source>
</reference>
<sequence>MELPPGPAHLLHLFPYFVIPSAVSWAFLKLLGNYVLHALPSWLIILISILSRPILLFVQMKYSNWMDRKAAAAHGAVLAPVMEESPLAIISEFVAAFDGYPGDVMLRWSKKYGNSVQFSLLTNTTLSTIEPEHVKAILSTQFDAFEKGPLLISQIRSLLGTGVFNSDGMFHRAITRPFFTRERISDFQIYERMCEPSFAEAKKRLAEGYPVDFQDLTARFTLDSSTAFLFGSSVDSLAAGIPYPQWDAKKNPPSFYNHPSNKFVSAFSEGLALAAFRLGRGGEWPLFEFLKDKIIPFRKIIDDFTEPLLREALAKREIESAVDKSHTDAEEDTLLAHLIKQTQAGRDSVMCLLSYSLYMVLEHPDVEKRLRQEIFEKIGPTGIPTYEQIREMKYMRAFLNALKFDPDRFLDQRLHKYLSQNPYIFCPFNAGPRVCLGQQFAYNEASFYLVRLLQQFTHFTLDKSANTPPHIAWASEAGLKSKEQIHPMSHLTMSIKGGLWVRMNEFNDN</sequence>
<keyword evidence="7 9" id="KW-0503">Monooxygenase</keyword>
<keyword evidence="10" id="KW-0812">Transmembrane</keyword>
<dbReference type="AlphaFoldDB" id="A0A9P5NVC6"/>
<dbReference type="GO" id="GO:0004497">
    <property type="term" value="F:monooxygenase activity"/>
    <property type="evidence" value="ECO:0007669"/>
    <property type="project" value="UniProtKB-KW"/>
</dbReference>
<proteinExistence type="inferred from homology"/>
<name>A0A9P5NVC6_GYMJU</name>
<evidence type="ECO:0000256" key="8">
    <source>
        <dbReference type="PIRSR" id="PIRSR602401-1"/>
    </source>
</evidence>
<keyword evidence="4 8" id="KW-0479">Metal-binding</keyword>
<protein>
    <submittedName>
        <fullName evidence="11">Cytochrome P450</fullName>
    </submittedName>
</protein>
<comment type="similarity">
    <text evidence="2 9">Belongs to the cytochrome P450 family.</text>
</comment>
<evidence type="ECO:0000256" key="3">
    <source>
        <dbReference type="ARBA" id="ARBA00022617"/>
    </source>
</evidence>
<comment type="cofactor">
    <cofactor evidence="1 8">
        <name>heme</name>
        <dbReference type="ChEBI" id="CHEBI:30413"/>
    </cofactor>
</comment>
<evidence type="ECO:0000256" key="2">
    <source>
        <dbReference type="ARBA" id="ARBA00010617"/>
    </source>
</evidence>
<evidence type="ECO:0000256" key="6">
    <source>
        <dbReference type="ARBA" id="ARBA00023004"/>
    </source>
</evidence>
<dbReference type="OrthoDB" id="1470350at2759"/>
<evidence type="ECO:0000256" key="1">
    <source>
        <dbReference type="ARBA" id="ARBA00001971"/>
    </source>
</evidence>
<gene>
    <name evidence="11" type="ORF">CPB84DRAFT_1814061</name>
</gene>
<dbReference type="EMBL" id="JADNYJ010000021">
    <property type="protein sequence ID" value="KAF8905811.1"/>
    <property type="molecule type" value="Genomic_DNA"/>
</dbReference>
<dbReference type="PANTHER" id="PTHR24287">
    <property type="entry name" value="P450, PUTATIVE (EUROFUNG)-RELATED"/>
    <property type="match status" value="1"/>
</dbReference>
<keyword evidence="12" id="KW-1185">Reference proteome</keyword>
<dbReference type="PRINTS" id="PR00463">
    <property type="entry name" value="EP450I"/>
</dbReference>
<dbReference type="GO" id="GO:0016705">
    <property type="term" value="F:oxidoreductase activity, acting on paired donors, with incorporation or reduction of molecular oxygen"/>
    <property type="evidence" value="ECO:0007669"/>
    <property type="project" value="InterPro"/>
</dbReference>
<evidence type="ECO:0000256" key="9">
    <source>
        <dbReference type="RuleBase" id="RU000461"/>
    </source>
</evidence>
<dbReference type="InterPro" id="IPR017972">
    <property type="entry name" value="Cyt_P450_CS"/>
</dbReference>
<feature type="transmembrane region" description="Helical" evidence="10">
    <location>
        <begin position="34"/>
        <end position="58"/>
    </location>
</feature>
<dbReference type="InterPro" id="IPR002401">
    <property type="entry name" value="Cyt_P450_E_grp-I"/>
</dbReference>
<dbReference type="PRINTS" id="PR00385">
    <property type="entry name" value="P450"/>
</dbReference>
<dbReference type="Pfam" id="PF00067">
    <property type="entry name" value="p450"/>
    <property type="match status" value="1"/>
</dbReference>
<dbReference type="GO" id="GO:0005506">
    <property type="term" value="F:iron ion binding"/>
    <property type="evidence" value="ECO:0007669"/>
    <property type="project" value="InterPro"/>
</dbReference>
<accession>A0A9P5NVC6</accession>
<evidence type="ECO:0000256" key="7">
    <source>
        <dbReference type="ARBA" id="ARBA00023033"/>
    </source>
</evidence>
<keyword evidence="10" id="KW-0472">Membrane</keyword>
<dbReference type="GO" id="GO:0020037">
    <property type="term" value="F:heme binding"/>
    <property type="evidence" value="ECO:0007669"/>
    <property type="project" value="InterPro"/>
</dbReference>
<feature type="binding site" description="axial binding residue" evidence="8">
    <location>
        <position position="435"/>
    </location>
    <ligand>
        <name>heme</name>
        <dbReference type="ChEBI" id="CHEBI:30413"/>
    </ligand>
    <ligandPart>
        <name>Fe</name>
        <dbReference type="ChEBI" id="CHEBI:18248"/>
    </ligandPart>
</feature>
<dbReference type="PANTHER" id="PTHR24287:SF1">
    <property type="entry name" value="P450, PUTATIVE (EUROFUNG)-RELATED"/>
    <property type="match status" value="1"/>
</dbReference>
<dbReference type="SUPFAM" id="SSF48264">
    <property type="entry name" value="Cytochrome P450"/>
    <property type="match status" value="1"/>
</dbReference>
<keyword evidence="5 9" id="KW-0560">Oxidoreductase</keyword>
<dbReference type="PROSITE" id="PS00086">
    <property type="entry name" value="CYTOCHROME_P450"/>
    <property type="match status" value="1"/>
</dbReference>
<dbReference type="InterPro" id="IPR036396">
    <property type="entry name" value="Cyt_P450_sf"/>
</dbReference>
<dbReference type="Gene3D" id="1.10.630.10">
    <property type="entry name" value="Cytochrome P450"/>
    <property type="match status" value="2"/>
</dbReference>
<organism evidence="11 12">
    <name type="scientific">Gymnopilus junonius</name>
    <name type="common">Spectacular rustgill mushroom</name>
    <name type="synonym">Gymnopilus spectabilis subsp. junonius</name>
    <dbReference type="NCBI Taxonomy" id="109634"/>
    <lineage>
        <taxon>Eukaryota</taxon>
        <taxon>Fungi</taxon>
        <taxon>Dikarya</taxon>
        <taxon>Basidiomycota</taxon>
        <taxon>Agaricomycotina</taxon>
        <taxon>Agaricomycetes</taxon>
        <taxon>Agaricomycetidae</taxon>
        <taxon>Agaricales</taxon>
        <taxon>Agaricineae</taxon>
        <taxon>Hymenogastraceae</taxon>
        <taxon>Gymnopilus</taxon>
    </lineage>
</organism>
<dbReference type="InterPro" id="IPR001128">
    <property type="entry name" value="Cyt_P450"/>
</dbReference>
<feature type="transmembrane region" description="Helical" evidence="10">
    <location>
        <begin position="9"/>
        <end position="28"/>
    </location>
</feature>
<dbReference type="InterPro" id="IPR047146">
    <property type="entry name" value="Cyt_P450_E_CYP52_fungi"/>
</dbReference>
<keyword evidence="3 8" id="KW-0349">Heme</keyword>
<dbReference type="Proteomes" id="UP000724874">
    <property type="component" value="Unassembled WGS sequence"/>
</dbReference>
<comment type="caution">
    <text evidence="11">The sequence shown here is derived from an EMBL/GenBank/DDBJ whole genome shotgun (WGS) entry which is preliminary data.</text>
</comment>
<evidence type="ECO:0000313" key="12">
    <source>
        <dbReference type="Proteomes" id="UP000724874"/>
    </source>
</evidence>
<evidence type="ECO:0000256" key="5">
    <source>
        <dbReference type="ARBA" id="ARBA00023002"/>
    </source>
</evidence>
<keyword evidence="10" id="KW-1133">Transmembrane helix</keyword>
<evidence type="ECO:0000256" key="4">
    <source>
        <dbReference type="ARBA" id="ARBA00022723"/>
    </source>
</evidence>
<keyword evidence="6 8" id="KW-0408">Iron</keyword>
<evidence type="ECO:0000256" key="10">
    <source>
        <dbReference type="SAM" id="Phobius"/>
    </source>
</evidence>